<keyword evidence="4" id="KW-1185">Reference proteome</keyword>
<keyword evidence="2" id="KW-0560">Oxidoreductase</keyword>
<gene>
    <name evidence="3" type="ORF">HNR67_004157</name>
</gene>
<comment type="caution">
    <text evidence="3">The sequence shown here is derived from an EMBL/GenBank/DDBJ whole genome shotgun (WGS) entry which is preliminary data.</text>
</comment>
<dbReference type="PANTHER" id="PTHR43639">
    <property type="entry name" value="OXIDOREDUCTASE, SHORT-CHAIN DEHYDROGENASE/REDUCTASE FAMILY (AFU_ORTHOLOGUE AFUA_5G02870)"/>
    <property type="match status" value="1"/>
</dbReference>
<name>A0A7W7FWL2_9PSEU</name>
<comment type="similarity">
    <text evidence="1">Belongs to the short-chain dehydrogenases/reductases (SDR) family.</text>
</comment>
<evidence type="ECO:0000256" key="1">
    <source>
        <dbReference type="ARBA" id="ARBA00006484"/>
    </source>
</evidence>
<reference evidence="3 4" key="1">
    <citation type="submission" date="2020-08" db="EMBL/GenBank/DDBJ databases">
        <title>Sequencing the genomes of 1000 actinobacteria strains.</title>
        <authorList>
            <person name="Klenk H.-P."/>
        </authorList>
    </citation>
    <scope>NUCLEOTIDE SEQUENCE [LARGE SCALE GENOMIC DNA]</scope>
    <source>
        <strain evidence="3 4">DSM 44230</strain>
    </source>
</reference>
<evidence type="ECO:0000313" key="4">
    <source>
        <dbReference type="Proteomes" id="UP000533598"/>
    </source>
</evidence>
<dbReference type="PRINTS" id="PR00080">
    <property type="entry name" value="SDRFAMILY"/>
</dbReference>
<sequence>MNRFANKVALITGGASGMGLATARLLHAEGATVVLTGRCVEAEYGRLDVLFANAGAGIFKPPAELTEQDVDQLLGVNLKGLFFTVTKALPLLSRGSAIVLNATWTQYRGLGLASMYSATKAAVTNLTHTLGADLAARGIRINSVSPG</sequence>
<protein>
    <submittedName>
        <fullName evidence="3">NAD(P)-dependent dehydrogenase (Short-subunit alcohol dehydrogenase family)</fullName>
    </submittedName>
</protein>
<dbReference type="PRINTS" id="PR00081">
    <property type="entry name" value="GDHRDH"/>
</dbReference>
<dbReference type="SUPFAM" id="SSF51735">
    <property type="entry name" value="NAD(P)-binding Rossmann-fold domains"/>
    <property type="match status" value="1"/>
</dbReference>
<evidence type="ECO:0000256" key="2">
    <source>
        <dbReference type="ARBA" id="ARBA00023002"/>
    </source>
</evidence>
<organism evidence="3 4">
    <name type="scientific">Crossiella cryophila</name>
    <dbReference type="NCBI Taxonomy" id="43355"/>
    <lineage>
        <taxon>Bacteria</taxon>
        <taxon>Bacillati</taxon>
        <taxon>Actinomycetota</taxon>
        <taxon>Actinomycetes</taxon>
        <taxon>Pseudonocardiales</taxon>
        <taxon>Pseudonocardiaceae</taxon>
        <taxon>Crossiella</taxon>
    </lineage>
</organism>
<evidence type="ECO:0000313" key="3">
    <source>
        <dbReference type="EMBL" id="MBB4678039.1"/>
    </source>
</evidence>
<dbReference type="AlphaFoldDB" id="A0A7W7FWL2"/>
<proteinExistence type="inferred from homology"/>
<accession>A0A7W7FWL2</accession>
<dbReference type="InterPro" id="IPR036291">
    <property type="entry name" value="NAD(P)-bd_dom_sf"/>
</dbReference>
<dbReference type="Proteomes" id="UP000533598">
    <property type="component" value="Unassembled WGS sequence"/>
</dbReference>
<dbReference type="CDD" id="cd05233">
    <property type="entry name" value="SDR_c"/>
    <property type="match status" value="1"/>
</dbReference>
<dbReference type="GO" id="GO:0016491">
    <property type="term" value="F:oxidoreductase activity"/>
    <property type="evidence" value="ECO:0007669"/>
    <property type="project" value="UniProtKB-KW"/>
</dbReference>
<dbReference type="PANTHER" id="PTHR43639:SF1">
    <property type="entry name" value="SHORT-CHAIN DEHYDROGENASE_REDUCTASE FAMILY PROTEIN"/>
    <property type="match status" value="1"/>
</dbReference>
<dbReference type="EMBL" id="JACHMH010000001">
    <property type="protein sequence ID" value="MBB4678039.1"/>
    <property type="molecule type" value="Genomic_DNA"/>
</dbReference>
<dbReference type="InterPro" id="IPR002347">
    <property type="entry name" value="SDR_fam"/>
</dbReference>
<dbReference type="Pfam" id="PF00106">
    <property type="entry name" value="adh_short"/>
    <property type="match status" value="2"/>
</dbReference>
<dbReference type="RefSeq" id="WP_281403245.1">
    <property type="nucleotide sequence ID" value="NZ_BAAAUI010000027.1"/>
</dbReference>
<dbReference type="Gene3D" id="3.40.50.720">
    <property type="entry name" value="NAD(P)-binding Rossmann-like Domain"/>
    <property type="match status" value="2"/>
</dbReference>